<keyword evidence="3" id="KW-1185">Reference proteome</keyword>
<evidence type="ECO:0000313" key="3">
    <source>
        <dbReference type="Proteomes" id="UP000807504"/>
    </source>
</evidence>
<name>A0A8T0EU40_ARGBR</name>
<accession>A0A8T0EU40</accession>
<feature type="signal peptide" evidence="1">
    <location>
        <begin position="1"/>
        <end position="21"/>
    </location>
</feature>
<evidence type="ECO:0000313" key="2">
    <source>
        <dbReference type="EMBL" id="KAF8778774.1"/>
    </source>
</evidence>
<keyword evidence="1" id="KW-0732">Signal</keyword>
<sequence length="102" mass="11379">MVVWLWLTRLVLSWFWMGWLGEAGWDAPGLIASDMVSRTGVCRADSGESEVGNLEIFPKSLNIFRLRQSSWGVAQWVSIRLPDREVPGSNPGAPLGCVFRDS</sequence>
<comment type="caution">
    <text evidence="2">The sequence shown here is derived from an EMBL/GenBank/DDBJ whole genome shotgun (WGS) entry which is preliminary data.</text>
</comment>
<feature type="chain" id="PRO_5035792516" description="Secreted protein" evidence="1">
    <location>
        <begin position="22"/>
        <end position="102"/>
    </location>
</feature>
<proteinExistence type="predicted"/>
<evidence type="ECO:0000256" key="1">
    <source>
        <dbReference type="SAM" id="SignalP"/>
    </source>
</evidence>
<organism evidence="2 3">
    <name type="scientific">Argiope bruennichi</name>
    <name type="common">Wasp spider</name>
    <name type="synonym">Aranea bruennichi</name>
    <dbReference type="NCBI Taxonomy" id="94029"/>
    <lineage>
        <taxon>Eukaryota</taxon>
        <taxon>Metazoa</taxon>
        <taxon>Ecdysozoa</taxon>
        <taxon>Arthropoda</taxon>
        <taxon>Chelicerata</taxon>
        <taxon>Arachnida</taxon>
        <taxon>Araneae</taxon>
        <taxon>Araneomorphae</taxon>
        <taxon>Entelegynae</taxon>
        <taxon>Araneoidea</taxon>
        <taxon>Araneidae</taxon>
        <taxon>Argiope</taxon>
    </lineage>
</organism>
<evidence type="ECO:0008006" key="4">
    <source>
        <dbReference type="Google" id="ProtNLM"/>
    </source>
</evidence>
<protein>
    <recommendedName>
        <fullName evidence="4">Secreted protein</fullName>
    </recommendedName>
</protein>
<dbReference type="EMBL" id="JABXBU010002072">
    <property type="protein sequence ID" value="KAF8778774.1"/>
    <property type="molecule type" value="Genomic_DNA"/>
</dbReference>
<dbReference type="AlphaFoldDB" id="A0A8T0EU40"/>
<reference evidence="2" key="2">
    <citation type="submission" date="2020-06" db="EMBL/GenBank/DDBJ databases">
        <authorList>
            <person name="Sheffer M."/>
        </authorList>
    </citation>
    <scope>NUCLEOTIDE SEQUENCE</scope>
</reference>
<reference evidence="2" key="1">
    <citation type="journal article" date="2020" name="bioRxiv">
        <title>Chromosome-level reference genome of the European wasp spider Argiope bruennichi: a resource for studies on range expansion and evolutionary adaptation.</title>
        <authorList>
            <person name="Sheffer M.M."/>
            <person name="Hoppe A."/>
            <person name="Krehenwinkel H."/>
            <person name="Uhl G."/>
            <person name="Kuss A.W."/>
            <person name="Jensen L."/>
            <person name="Jensen C."/>
            <person name="Gillespie R.G."/>
            <person name="Hoff K.J."/>
            <person name="Prost S."/>
        </authorList>
    </citation>
    <scope>NUCLEOTIDE SEQUENCE</scope>
</reference>
<dbReference type="Proteomes" id="UP000807504">
    <property type="component" value="Unassembled WGS sequence"/>
</dbReference>
<gene>
    <name evidence="2" type="ORF">HNY73_015466</name>
</gene>